<feature type="compositionally biased region" description="Basic residues" evidence="22">
    <location>
        <begin position="802"/>
        <end position="815"/>
    </location>
</feature>
<feature type="domain" description="S1 motif" evidence="23">
    <location>
        <begin position="1990"/>
        <end position="2058"/>
    </location>
</feature>
<dbReference type="SUPFAM" id="SSF48452">
    <property type="entry name" value="TPR-like"/>
    <property type="match status" value="1"/>
</dbReference>
<feature type="domain" description="S1 motif" evidence="23">
    <location>
        <begin position="1040"/>
        <end position="1105"/>
    </location>
</feature>
<dbReference type="FunFam" id="1.25.40.10:FF:000065">
    <property type="entry name" value="Programmed cell death 11"/>
    <property type="match status" value="1"/>
</dbReference>
<feature type="domain" description="S1 motif" evidence="23">
    <location>
        <begin position="1793"/>
        <end position="1866"/>
    </location>
</feature>
<dbReference type="FunFam" id="1.25.40.500:FF:000001">
    <property type="entry name" value="Transcription initiation factor TFIID subunit 5"/>
    <property type="match status" value="1"/>
</dbReference>
<feature type="compositionally biased region" description="Basic and acidic residues" evidence="22">
    <location>
        <begin position="407"/>
        <end position="418"/>
    </location>
</feature>
<dbReference type="FunFam" id="2.40.50.140:FF:000194">
    <property type="entry name" value="Programmed cell death 11"/>
    <property type="match status" value="1"/>
</dbReference>
<dbReference type="CDD" id="cd05702">
    <property type="entry name" value="S1_Rrp5_repeat_hs11_sc8"/>
    <property type="match status" value="1"/>
</dbReference>
<feature type="region of interest" description="Disordered" evidence="22">
    <location>
        <begin position="2313"/>
        <end position="2349"/>
    </location>
</feature>
<dbReference type="GO" id="GO:0006364">
    <property type="term" value="P:rRNA processing"/>
    <property type="evidence" value="ECO:0007669"/>
    <property type="project" value="UniProtKB-KW"/>
</dbReference>
<dbReference type="SUPFAM" id="SSF50978">
    <property type="entry name" value="WD40 repeat-like"/>
    <property type="match status" value="1"/>
</dbReference>
<reference evidence="24 25" key="1">
    <citation type="journal article" date="2019" name="Mol. Ecol. Resour.">
        <title>Improving Illumina assemblies with Hi-C and long reads: an example with the North African dromedary.</title>
        <authorList>
            <person name="Elbers J.P."/>
            <person name="Rogers M.F."/>
            <person name="Perelman P.L."/>
            <person name="Proskuryakova A.A."/>
            <person name="Serdyukova N.A."/>
            <person name="Johnson W.E."/>
            <person name="Horin P."/>
            <person name="Corander J."/>
            <person name="Murphy D."/>
            <person name="Burger P.A."/>
        </authorList>
    </citation>
    <scope>NUCLEOTIDE SEQUENCE [LARGE SCALE GENOMIC DNA]</scope>
    <source>
        <strain evidence="24">Drom800</strain>
        <tissue evidence="24">Blood</tissue>
    </source>
</reference>
<dbReference type="Pfam" id="PF05843">
    <property type="entry name" value="Suf"/>
    <property type="match status" value="1"/>
</dbReference>
<evidence type="ECO:0000256" key="11">
    <source>
        <dbReference type="ARBA" id="ARBA00023163"/>
    </source>
</evidence>
<dbReference type="InterPro" id="IPR015943">
    <property type="entry name" value="WD40/YVTN_repeat-like_dom_sf"/>
</dbReference>
<dbReference type="PRINTS" id="PR00320">
    <property type="entry name" value="GPROTEINBRPT"/>
</dbReference>
<sequence>MAALAEEQTEVAVKLESEGPPALLPPQAGDGAGEGGGGTTNNGPNGGGGNVAASSSAGGDGGTPKPTVAVSAVAPAGAAPVSAAAPEAGAPHDRQTLLAVLQFLRQSNLREAEEALRREARLLEEAVAGSGAPGEADGASAEAASTLLSRVTASAPGPAAPDPPGSGASGAAAVPVLATGPAAPGKVGSVAVEDQPDVSAVLSAYNQQGDPTMYEEYYSGLKHFIECSLDCHRAELSQLFYPLFVHMYLELVYNQHENEAKSFFEKFHGDQECYYQDDLRVLSSLTKKEHMKGNETMLDFRTSKFVLRISRDSYQLLKRHLQEKQNNQIWNIVQEHLYIDIFDGMPRSKQQIDAMVGSLAGEAKREANKSKVFFGLLKEPEIEVPLDDEDEEGENEEGKPKKKKPKKDSIGSKSKKQDPNAPPQNRIPLPELKDSDKLDKIMNMKETTKRVRLGPDCLPSICFYTFLNAYQGLTAVDVTDDSSLIAGGFADSTVRVWSVTPKKLRSVKQAADLSLIDKESDDVLERIMDEKTASELKILYGHSGPVYGASFSPDRNYLLSSSEDGTVRLWSLQTFTCLVGYKGHNYPVWDTQFSPYGYYFVSGGHDRVARLWATDHYQPLRIFAGHLADVNCTRFHPNSNYVATGSADRTVRLWDVLNGNCVRIFTGHKGPIHSLTFSPNGRFLATGATDGRVLLWDIGHGLMVGELKGHTDTVCSLRFSRDGEILASGKPPEAFTCIELAMKMWTNDLNRERFQGGPNMANMEESFPRGGTRKTHKSEKAFQYSVEHDNLFDISTEEESTKRKKNQKRPAQAKKLKIEKRESSKFVREKFEILNKESLCEGMRILGCVKEVNELDLVISLPNGLQGVVQVTEICDAYTEKLNEQVAQEEPLQDLVSLPELFSPGMLVRCVVSSLSITQRGKKNIKLSLNPKNVNKVLSAEALKSGMLLTGTVSSLEDHGYLVDIGVGGARAFLPLQKAQEYIRQKNKGAKLKVGQYLNCTIEEVKGNGGVVSLSIGHSEVSAAIATEEQNWTHNNLLPGLVVKAQVQKVTPLGLTLKFLSFFTGLVDFMHLDPKKAGTYFSNQPVKACVLCVHPQTRAVRLSLRPIFLHPGRPLPRLSCQQLGAVLDDVPVQDFFPNTGATFRLKDGALAYAWLSHLSNSKKLFKPETFKPGNTHKCRIIDYSQMDELALLSLRTSIIEAQFLWYHDIKPGVLVKGTVLTIKPYGILVKVSKQVRGLVPPMHLADILMKNPEKKYHIGDEVKCRVLLCNPEAKKLIMTLKKTLVESKLPAITCYADAKPGLQTHGFILRVKDYGCIVKFYNDVQGLVPKHELSAEYVPDPESVFYTGQVVKVVVLSCEPSKERMLLSFKLSSDPKKECAGHSQKKRRAINAGQLVDVKVLEKAKDGLKVAVLPHNIPAFLPTPHLSDHVANGPLLYHWLQAGDTLHRVLCLSEHHEHVLLCRKPALVSAVEGGQDPKSFSEIHPGMLLIGFVKSIKDYGVFVQFPSGLSGLAPKAIMSDKFVTSTSDHFVEGQTVVAKVTNVDEEKQRMLLSLRLSDCTLGDLATTSLLLLTQCLEERQGVRSLMSNRDSVLIQTLAEMTPGMLLDLEVQEVLEDGSVLFSEGPVPGLVLRASRYHRAGQEVESGQKKKVVILNIDMLKLEVHVSLCHDLVNRKAKKLKKGSEHQAIVQHLEESFAVASLVETGHLAAFSLTSHLNDTFHFDSEKLQVGQGVSLTLETTEPGVTGLLLAVEGPAAKRTMRKTRKDSETVDEDEEVDPALIVGTIKKHTLSIGDVVTGTVKSIKPTHVVVTLEDGIIGCIHASHILDDVPVGTAPTSKLKVGKKITARVIGGRDMKTFKFLPISHPRFIRTIPELSVRPSELEKDGHTALNTHSVSPLEKIKQYQAGQTVTCFLKKYNVVKKWLEVEIAPDIRGRIPLLLTSLSFKVSVLKHPDKKFRIGQALKATVVGPDSSKAFLCLSLIGPHKLEKGEVAMGRVVKVTPKEGLTVSFPFGKIGRVNIFHVSDSYSETPLEDFTPQKIVRCYVLSTTGPELTLSLRSSRTNPETKSKIADPEINSIQDIEKGQLLRGYVKAVQPSGVLLSLGPSVTGLAQYPHVSQYSPAKSALYDKHLPEGKLLTAKVLSVNHRGNLVELSFLPRDTGKPDVFPASLGLPLRKQEERETGAEERDHRGEEEKGKRKSLKRKEKSNTQGLEEVQLPSKEKKVPQKPQAKKPGKRPHPESGSEQEQVNKKQKKAAPSEEDDSGVEVYYREGEEEMEETSVLPKKKHPRPAEAPRLQLSSGFVWDVRLDSLTPALPPHRESSDSEEEEKPEQATQKKSKKERELEKQKAEKELARIEEALMDPGRQPESADDFDRLVLSSPNSSILWVQYMAFHLQATEIEKARAVAERALKTISFREEQEKLNVWVALLNLENMYGSQESLTKVFERAVQYNEPLKVFLHLADIYTKSEKFQEAGELYNRMLKRFRQEKAVWIKYGAFLLRRGQAGASHRVMQRALECLPKKEHVDVIAKFAQLEFQLGDAERAKAIFENTLSTYPKRTDVWSVYIDMIIKHGSQKEVRDIFERVIHLSLAPKRMKFFFKRYLDYEKQHGTEKDVQAVKAKALEYVEAKSSVLED</sequence>
<keyword evidence="5" id="KW-0597">Phosphoprotein</keyword>
<comment type="subunit">
    <text evidence="16">Homodimer. Component of the TFIID basal transcription factor complex, composed of TATA-box-binding protein TBP, and a number of TBP-associated factors (TAFs), including TAF1, TAF2, TAF3, TAF4, TAF5, TAF6, TAF7, TAF8, TAF9, TAF10, TAF11, TAF12 and TAF13. The TFIID complex structure can be divided into 3 modules TFIID-A, TFIID-B, and TFIID-C. TAF5 forms the TFIID-A module together with TAF3 and TBP, and in TFIID-B with TAF8. Component of the TFTC-HAT complex, at least composed of TAF5L, TAF6L, TADA3L, SUPT3H/SPT3, TAF2, TAF4, TAF5, GCN5L2/GCN5, TAF10 and TRRAP. TBP is not part of the TFTC-HAT complex. Interacts strongly with the histone H4-related TAF6 and the histone H3-related TAF9, as well as a stable complex comprised of both TAF6 and TAF9. Apparently weaker interactions with TBP, TAF1, TAF11, and TAF12, but not TAF7, also have been observed.</text>
</comment>
<evidence type="ECO:0000256" key="6">
    <source>
        <dbReference type="ARBA" id="ARBA00022574"/>
    </source>
</evidence>
<feature type="domain" description="S1 motif" evidence="23">
    <location>
        <begin position="946"/>
        <end position="1017"/>
    </location>
</feature>
<feature type="domain" description="S1 motif" evidence="23">
    <location>
        <begin position="1486"/>
        <end position="1555"/>
    </location>
</feature>
<feature type="domain" description="S1 motif" evidence="23">
    <location>
        <begin position="842"/>
        <end position="930"/>
    </location>
</feature>
<evidence type="ECO:0000256" key="8">
    <source>
        <dbReference type="ARBA" id="ARBA00022843"/>
    </source>
</evidence>
<dbReference type="CDD" id="cd05697">
    <property type="entry name" value="S1_Rrp5_repeat_hs5"/>
    <property type="match status" value="1"/>
</dbReference>
<evidence type="ECO:0000256" key="5">
    <source>
        <dbReference type="ARBA" id="ARBA00022553"/>
    </source>
</evidence>
<keyword evidence="4" id="KW-0698">rRNA processing</keyword>
<dbReference type="EMBL" id="JWIN03000011">
    <property type="protein sequence ID" value="KAB1271675.1"/>
    <property type="molecule type" value="Genomic_DNA"/>
</dbReference>
<dbReference type="InterPro" id="IPR007582">
    <property type="entry name" value="TFIID_NTD2"/>
</dbReference>
<feature type="repeat" description="WD" evidence="21">
    <location>
        <begin position="665"/>
        <end position="698"/>
    </location>
</feature>
<feature type="repeat" description="WD" evidence="21">
    <location>
        <begin position="539"/>
        <end position="574"/>
    </location>
</feature>
<evidence type="ECO:0000256" key="2">
    <source>
        <dbReference type="ARBA" id="ARBA00009435"/>
    </source>
</evidence>
<proteinExistence type="inferred from homology"/>
<feature type="compositionally biased region" description="Gly residues" evidence="22">
    <location>
        <begin position="30"/>
        <end position="50"/>
    </location>
</feature>
<dbReference type="PROSITE" id="PS50896">
    <property type="entry name" value="LISH"/>
    <property type="match status" value="1"/>
</dbReference>
<feature type="repeat" description="WD" evidence="21">
    <location>
        <begin position="623"/>
        <end position="664"/>
    </location>
</feature>
<protein>
    <recommendedName>
        <fullName evidence="18">Protein RRP5 homolog</fullName>
    </recommendedName>
    <alternativeName>
        <fullName evidence="20">Programmed cell death protein 11</fullName>
    </alternativeName>
    <alternativeName>
        <fullName evidence="19">Transcription initiation factor TFIID 100 kDa subunit</fullName>
    </alternativeName>
    <alternativeName>
        <fullName evidence="13">Transcription initiation factor TFIID subunit 5</fullName>
    </alternativeName>
</protein>
<dbReference type="FunFam" id="2.40.50.140:FF:000103">
    <property type="entry name" value="protein RRP5 homolog"/>
    <property type="match status" value="2"/>
</dbReference>
<feature type="domain" description="S1 motif" evidence="23">
    <location>
        <begin position="1212"/>
        <end position="1281"/>
    </location>
</feature>
<feature type="domain" description="S1 motif" evidence="23">
    <location>
        <begin position="1124"/>
        <end position="1195"/>
    </location>
</feature>
<dbReference type="Pfam" id="PF00400">
    <property type="entry name" value="WD40"/>
    <property type="match status" value="6"/>
</dbReference>
<feature type="compositionally biased region" description="Basic and acidic residues" evidence="22">
    <location>
        <begin position="2175"/>
        <end position="2196"/>
    </location>
</feature>
<dbReference type="Proteomes" id="UP000299084">
    <property type="component" value="Unassembled WGS sequence"/>
</dbReference>
<dbReference type="InterPro" id="IPR012340">
    <property type="entry name" value="NA-bd_OB-fold"/>
</dbReference>
<evidence type="ECO:0000256" key="16">
    <source>
        <dbReference type="ARBA" id="ARBA00062311"/>
    </source>
</evidence>
<keyword evidence="7" id="KW-0677">Repeat</keyword>
<keyword evidence="25" id="KW-1185">Reference proteome</keyword>
<dbReference type="PROSITE" id="PS50082">
    <property type="entry name" value="WD_REPEATS_2"/>
    <property type="match status" value="5"/>
</dbReference>
<evidence type="ECO:0000256" key="9">
    <source>
        <dbReference type="ARBA" id="ARBA00022990"/>
    </source>
</evidence>
<dbReference type="InterPro" id="IPR048058">
    <property type="entry name" value="Rrp5_S1_rpt_hs11_sc8"/>
</dbReference>
<evidence type="ECO:0000256" key="17">
    <source>
        <dbReference type="ARBA" id="ARBA00062488"/>
    </source>
</evidence>
<feature type="compositionally biased region" description="Acidic residues" evidence="22">
    <location>
        <begin position="384"/>
        <end position="395"/>
    </location>
</feature>
<dbReference type="SMART" id="SM00386">
    <property type="entry name" value="HAT"/>
    <property type="match status" value="6"/>
</dbReference>
<feature type="domain" description="S1 motif" evidence="23">
    <location>
        <begin position="1393"/>
        <end position="1464"/>
    </location>
</feature>
<dbReference type="Gene3D" id="1.25.40.500">
    <property type="entry name" value="TFIID subunit TAF5, NTD2 domain"/>
    <property type="match status" value="1"/>
</dbReference>
<evidence type="ECO:0000256" key="10">
    <source>
        <dbReference type="ARBA" id="ARBA00023015"/>
    </source>
</evidence>
<evidence type="ECO:0000256" key="21">
    <source>
        <dbReference type="PROSITE-ProRule" id="PRU00221"/>
    </source>
</evidence>
<dbReference type="InterPro" id="IPR006594">
    <property type="entry name" value="LisH"/>
</dbReference>
<keyword evidence="6 21" id="KW-0853">WD repeat</keyword>
<feature type="region of interest" description="Disordered" evidence="22">
    <location>
        <begin position="384"/>
        <end position="438"/>
    </location>
</feature>
<comment type="subcellular location">
    <subcellularLocation>
        <location evidence="1">Nucleus</location>
        <location evidence="1">Nucleolus</location>
    </subcellularLocation>
</comment>
<feature type="domain" description="S1 motif" evidence="23">
    <location>
        <begin position="2084"/>
        <end position="2156"/>
    </location>
</feature>
<dbReference type="PANTHER" id="PTHR23270:SF10">
    <property type="entry name" value="PROTEIN RRP5 HOMOLOG"/>
    <property type="match status" value="1"/>
</dbReference>
<evidence type="ECO:0000256" key="3">
    <source>
        <dbReference type="ARBA" id="ARBA00022499"/>
    </source>
</evidence>
<dbReference type="SMART" id="SM00320">
    <property type="entry name" value="WD40"/>
    <property type="match status" value="6"/>
</dbReference>
<dbReference type="InterPro" id="IPR037264">
    <property type="entry name" value="TFIID_NTD2_sf"/>
</dbReference>
<accession>A0A5N4DKQ6</accession>
<feature type="region of interest" description="Disordered" evidence="22">
    <location>
        <begin position="2156"/>
        <end position="2300"/>
    </location>
</feature>
<dbReference type="CDD" id="cd05695">
    <property type="entry name" value="S1_Rrp5_repeat_hs3"/>
    <property type="match status" value="1"/>
</dbReference>
<dbReference type="FunFam" id="2.40.50.140:FF:000340">
    <property type="entry name" value="Unplaced genomic scaffold supercont1.162, whole genome shotgun sequence"/>
    <property type="match status" value="1"/>
</dbReference>
<evidence type="ECO:0000256" key="7">
    <source>
        <dbReference type="ARBA" id="ARBA00022737"/>
    </source>
</evidence>
<evidence type="ECO:0000256" key="22">
    <source>
        <dbReference type="SAM" id="MobiDB-lite"/>
    </source>
</evidence>
<dbReference type="InterPro" id="IPR057302">
    <property type="entry name" value="Rrp5_S1"/>
</dbReference>
<dbReference type="PROSITE" id="PS50294">
    <property type="entry name" value="WD_REPEATS_REGION"/>
    <property type="match status" value="4"/>
</dbReference>
<keyword evidence="3" id="KW-1017">Isopeptide bond</keyword>
<evidence type="ECO:0000256" key="4">
    <source>
        <dbReference type="ARBA" id="ARBA00022552"/>
    </source>
</evidence>
<keyword evidence="9" id="KW-0007">Acetylation</keyword>
<comment type="function">
    <text evidence="14">The TFIID basal transcription factor complex plays a major role in the initiation of RNA polymerase II (Pol II)-dependent transcription. TFIID recognizes and binds promoters with or without a TATA box via its subunit TBP, a TATA-box-binding protein, and promotes assembly of the pre-initiation complex (PIC). The TFIID complex consists of TBP and TBP-associated factors (TAFs), including TAF1, TAF2, TAF3, TAF4, TAF5, TAF6, TAF7, TAF8, TAF9, TAF10, TAF11, TAF12 and TAF13. The TFIID complex structure can be divided into 3 modules TFIID-A, TFIID-B, and TFIID-C. TAF5 is involved in two modules of TFIID, in TFIID-A together with TAF3 and TBP, and in TFIID-B with TAF8. Involved in contacts between TFIID and TFIIF in the PIC.</text>
</comment>
<keyword evidence="11" id="KW-0804">Transcription</keyword>
<dbReference type="InterPro" id="IPR036322">
    <property type="entry name" value="WD40_repeat_dom_sf"/>
</dbReference>
<dbReference type="CDD" id="cd05703">
    <property type="entry name" value="S1_Rrp5_repeat_hs12_sc9"/>
    <property type="match status" value="1"/>
</dbReference>
<dbReference type="FunFam" id="2.40.50.140:FF:000175">
    <property type="entry name" value="Programmed cell death 11"/>
    <property type="match status" value="1"/>
</dbReference>
<dbReference type="CDD" id="cd00200">
    <property type="entry name" value="WD40"/>
    <property type="match status" value="1"/>
</dbReference>
<feature type="compositionally biased region" description="Basic and acidic residues" evidence="22">
    <location>
        <begin position="2340"/>
        <end position="2349"/>
    </location>
</feature>
<dbReference type="SUPFAM" id="SSF50249">
    <property type="entry name" value="Nucleic acid-binding proteins"/>
    <property type="match status" value="10"/>
</dbReference>
<dbReference type="GO" id="GO:0003723">
    <property type="term" value="F:RNA binding"/>
    <property type="evidence" value="ECO:0007669"/>
    <property type="project" value="TreeGrafter"/>
</dbReference>
<feature type="domain" description="S1 motif" evidence="23">
    <location>
        <begin position="1301"/>
        <end position="1370"/>
    </location>
</feature>
<evidence type="ECO:0000256" key="12">
    <source>
        <dbReference type="ARBA" id="ARBA00023242"/>
    </source>
</evidence>
<dbReference type="InterPro" id="IPR003107">
    <property type="entry name" value="HAT"/>
</dbReference>
<dbReference type="SUPFAM" id="SSF160897">
    <property type="entry name" value="Taf5 N-terminal domain-like"/>
    <property type="match status" value="1"/>
</dbReference>
<dbReference type="GO" id="GO:0032040">
    <property type="term" value="C:small-subunit processome"/>
    <property type="evidence" value="ECO:0007669"/>
    <property type="project" value="TreeGrafter"/>
</dbReference>
<dbReference type="CDD" id="cd05693">
    <property type="entry name" value="S1_Rrp5_repeat_hs1_sc1"/>
    <property type="match status" value="1"/>
</dbReference>
<dbReference type="SMART" id="SM00316">
    <property type="entry name" value="S1"/>
    <property type="match status" value="13"/>
</dbReference>
<dbReference type="FunFam" id="2.40.50.140:FF:000200">
    <property type="entry name" value="Programmed cell death 11"/>
    <property type="match status" value="1"/>
</dbReference>
<dbReference type="InterPro" id="IPR019775">
    <property type="entry name" value="WD40_repeat_CS"/>
</dbReference>
<evidence type="ECO:0000256" key="19">
    <source>
        <dbReference type="ARBA" id="ARBA00078762"/>
    </source>
</evidence>
<dbReference type="FunFam" id="2.40.50.140:FF:000148">
    <property type="entry name" value="protein RRP5 homolog isoform X1"/>
    <property type="match status" value="1"/>
</dbReference>
<feature type="region of interest" description="Disordered" evidence="22">
    <location>
        <begin position="1"/>
        <end position="69"/>
    </location>
</feature>
<dbReference type="Gene3D" id="2.40.50.140">
    <property type="entry name" value="Nucleic acid-binding proteins"/>
    <property type="match status" value="8"/>
</dbReference>
<dbReference type="InterPro" id="IPR001680">
    <property type="entry name" value="WD40_rpt"/>
</dbReference>
<dbReference type="Gene3D" id="2.130.10.10">
    <property type="entry name" value="YVTN repeat-like/Quinoprotein amine dehydrogenase"/>
    <property type="match status" value="2"/>
</dbReference>
<dbReference type="CDD" id="cd05701">
    <property type="entry name" value="S1_Rrp5_repeat_hs10"/>
    <property type="match status" value="1"/>
</dbReference>
<feature type="region of interest" description="Disordered" evidence="22">
    <location>
        <begin position="796"/>
        <end position="815"/>
    </location>
</feature>
<evidence type="ECO:0000256" key="18">
    <source>
        <dbReference type="ARBA" id="ARBA00067510"/>
    </source>
</evidence>
<evidence type="ECO:0000256" key="14">
    <source>
        <dbReference type="ARBA" id="ARBA00058398"/>
    </source>
</evidence>
<comment type="similarity">
    <text evidence="2">Belongs to the WD repeat TAF5 family.</text>
</comment>
<dbReference type="PANTHER" id="PTHR23270">
    <property type="entry name" value="PROGRAMMED CELL DEATH PROTEIN 11 PRE-RRNA PROCESSING PROTEIN RRP5"/>
    <property type="match status" value="1"/>
</dbReference>
<evidence type="ECO:0000259" key="23">
    <source>
        <dbReference type="PROSITE" id="PS50126"/>
    </source>
</evidence>
<keyword evidence="10" id="KW-0805">Transcription regulation</keyword>
<dbReference type="FunFam" id="2.40.50.140:FF:000155">
    <property type="entry name" value="rRNA biogenesis protein RRP5"/>
    <property type="match status" value="1"/>
</dbReference>
<dbReference type="Pfam" id="PF04494">
    <property type="entry name" value="TFIID_NTD2"/>
    <property type="match status" value="1"/>
</dbReference>
<dbReference type="FunFam" id="2.130.10.10:FF:000243">
    <property type="entry name" value="Transcription initiation factor TFIID subunit 5"/>
    <property type="match status" value="1"/>
</dbReference>
<feature type="region of interest" description="Disordered" evidence="22">
    <location>
        <begin position="153"/>
        <end position="172"/>
    </location>
</feature>
<gene>
    <name evidence="24" type="ORF">Cadr_000009495</name>
</gene>
<dbReference type="InterPro" id="IPR003029">
    <property type="entry name" value="S1_domain"/>
</dbReference>
<dbReference type="InterPro" id="IPR020472">
    <property type="entry name" value="WD40_PAC1"/>
</dbReference>
<keyword evidence="12" id="KW-0539">Nucleus</keyword>
<evidence type="ECO:0000256" key="15">
    <source>
        <dbReference type="ARBA" id="ARBA00059726"/>
    </source>
</evidence>
<dbReference type="InterPro" id="IPR011990">
    <property type="entry name" value="TPR-like_helical_dom_sf"/>
</dbReference>
<dbReference type="CDD" id="cd08044">
    <property type="entry name" value="TAF5_NTD2"/>
    <property type="match status" value="1"/>
</dbReference>
<evidence type="ECO:0000313" key="24">
    <source>
        <dbReference type="EMBL" id="KAB1271675.1"/>
    </source>
</evidence>
<evidence type="ECO:0000256" key="1">
    <source>
        <dbReference type="ARBA" id="ARBA00004604"/>
    </source>
</evidence>
<dbReference type="InterPro" id="IPR008847">
    <property type="entry name" value="Suf"/>
</dbReference>
<dbReference type="Gene3D" id="1.25.40.10">
    <property type="entry name" value="Tetratricopeptide repeat domain"/>
    <property type="match status" value="1"/>
</dbReference>
<feature type="repeat" description="WD" evidence="21">
    <location>
        <begin position="581"/>
        <end position="612"/>
    </location>
</feature>
<dbReference type="CDD" id="cd05698">
    <property type="entry name" value="S1_Rrp5_repeat_hs6_sc5"/>
    <property type="match status" value="1"/>
</dbReference>
<evidence type="ECO:0000313" key="25">
    <source>
        <dbReference type="Proteomes" id="UP000299084"/>
    </source>
</evidence>
<dbReference type="PROSITE" id="PS50126">
    <property type="entry name" value="S1"/>
    <property type="match status" value="12"/>
</dbReference>
<dbReference type="InterPro" id="IPR045209">
    <property type="entry name" value="Rrp5"/>
</dbReference>
<dbReference type="CDD" id="cd04461">
    <property type="entry name" value="S1_Rrp5_repeat_hs8_sc7"/>
    <property type="match status" value="1"/>
</dbReference>
<comment type="caution">
    <text evidence="24">The sequence shown here is derived from an EMBL/GenBank/DDBJ whole genome shotgun (WGS) entry which is preliminary data.</text>
</comment>
<keyword evidence="8" id="KW-0832">Ubl conjugation</keyword>
<dbReference type="Pfam" id="PF00575">
    <property type="entry name" value="S1"/>
    <property type="match status" value="4"/>
</dbReference>
<evidence type="ECO:0000256" key="20">
    <source>
        <dbReference type="ARBA" id="ARBA00080810"/>
    </source>
</evidence>
<name>A0A5N4DKQ6_CAMDR</name>
<comment type="subunit">
    <text evidence="17">Interacts with NF-kappa-B p50/NFKB1 and NF-kappa-B p65/RELA.</text>
</comment>
<dbReference type="CDD" id="cd05696">
    <property type="entry name" value="S1_Rrp5_repeat_hs4"/>
    <property type="match status" value="1"/>
</dbReference>
<evidence type="ECO:0000256" key="13">
    <source>
        <dbReference type="ARBA" id="ARBA00044130"/>
    </source>
</evidence>
<feature type="domain" description="S1 motif" evidence="23">
    <location>
        <begin position="1907"/>
        <end position="1982"/>
    </location>
</feature>
<comment type="function">
    <text evidence="15">Essential for the generation of mature 18S rRNA, specifically necessary for cleavages at sites A0, 1 and 2 of the 47S precursor. Directly interacts with U3 snoRNA.</text>
</comment>
<dbReference type="CDD" id="cd05694">
    <property type="entry name" value="S1_Rrp5_repeat_hs2_sc2"/>
    <property type="match status" value="1"/>
</dbReference>
<feature type="repeat" description="WD" evidence="21">
    <location>
        <begin position="466"/>
        <end position="507"/>
    </location>
</feature>
<dbReference type="STRING" id="9838.ENSCDRP00005016523"/>
<dbReference type="PROSITE" id="PS00678">
    <property type="entry name" value="WD_REPEATS_1"/>
    <property type="match status" value="2"/>
</dbReference>
<organism evidence="24 25">
    <name type="scientific">Camelus dromedarius</name>
    <name type="common">Dromedary</name>
    <name type="synonym">Arabian camel</name>
    <dbReference type="NCBI Taxonomy" id="9838"/>
    <lineage>
        <taxon>Eukaryota</taxon>
        <taxon>Metazoa</taxon>
        <taxon>Chordata</taxon>
        <taxon>Craniata</taxon>
        <taxon>Vertebrata</taxon>
        <taxon>Euteleostomi</taxon>
        <taxon>Mammalia</taxon>
        <taxon>Eutheria</taxon>
        <taxon>Laurasiatheria</taxon>
        <taxon>Artiodactyla</taxon>
        <taxon>Tylopoda</taxon>
        <taxon>Camelidae</taxon>
        <taxon>Camelus</taxon>
    </lineage>
</organism>
<dbReference type="InterPro" id="IPR048059">
    <property type="entry name" value="Rrp5_S1_rpt_hs1_sc1"/>
</dbReference>
<dbReference type="CDD" id="cd05704">
    <property type="entry name" value="S1_Rrp5_repeat_hs13"/>
    <property type="match status" value="1"/>
</dbReference>
<dbReference type="FunFam" id="2.40.50.140:FF:000222">
    <property type="entry name" value="Programmed cell death 11"/>
    <property type="match status" value="1"/>
</dbReference>
<dbReference type="Pfam" id="PF23459">
    <property type="entry name" value="S1_RRP5"/>
    <property type="match status" value="9"/>
</dbReference>